<feature type="chain" id="PRO_5014604383" evidence="1">
    <location>
        <begin position="17"/>
        <end position="112"/>
    </location>
</feature>
<proteinExistence type="predicted"/>
<dbReference type="EMBL" id="GGFL01009853">
    <property type="protein sequence ID" value="MBW74031.1"/>
    <property type="molecule type" value="Transcribed_RNA"/>
</dbReference>
<dbReference type="AlphaFoldDB" id="A0A2M4D958"/>
<sequence length="112" mass="13059">MLFMLILVSMCELAFCFNHFFRTLYFSVGDDSGQSVKSISSNFNQACLRPTVDMLPKNVYNRLYIRSVTNKANDPRVKQMIRKDDSSRRSYGEYVLECPLKPYRSIGFLVHK</sequence>
<accession>A0A2M4D958</accession>
<keyword evidence="1" id="KW-0732">Signal</keyword>
<evidence type="ECO:0000256" key="1">
    <source>
        <dbReference type="SAM" id="SignalP"/>
    </source>
</evidence>
<organism evidence="2">
    <name type="scientific">Anopheles darlingi</name>
    <name type="common">Mosquito</name>
    <dbReference type="NCBI Taxonomy" id="43151"/>
    <lineage>
        <taxon>Eukaryota</taxon>
        <taxon>Metazoa</taxon>
        <taxon>Ecdysozoa</taxon>
        <taxon>Arthropoda</taxon>
        <taxon>Hexapoda</taxon>
        <taxon>Insecta</taxon>
        <taxon>Pterygota</taxon>
        <taxon>Neoptera</taxon>
        <taxon>Endopterygota</taxon>
        <taxon>Diptera</taxon>
        <taxon>Nematocera</taxon>
        <taxon>Culicoidea</taxon>
        <taxon>Culicidae</taxon>
        <taxon>Anophelinae</taxon>
        <taxon>Anopheles</taxon>
    </lineage>
</organism>
<feature type="signal peptide" evidence="1">
    <location>
        <begin position="1"/>
        <end position="16"/>
    </location>
</feature>
<evidence type="ECO:0000313" key="2">
    <source>
        <dbReference type="EMBL" id="MBW74031.1"/>
    </source>
</evidence>
<protein>
    <submittedName>
        <fullName evidence="2">Putative secreted protein</fullName>
    </submittedName>
</protein>
<reference evidence="2" key="1">
    <citation type="submission" date="2018-01" db="EMBL/GenBank/DDBJ databases">
        <title>An insight into the sialome of Amazonian anophelines.</title>
        <authorList>
            <person name="Ribeiro J.M."/>
            <person name="Scarpassa V."/>
            <person name="Calvo E."/>
        </authorList>
    </citation>
    <scope>NUCLEOTIDE SEQUENCE</scope>
</reference>
<name>A0A2M4D958_ANODA</name>